<name>A0ABV0BJ07_9HYPH</name>
<protein>
    <submittedName>
        <fullName evidence="1">Uncharacterized protein</fullName>
    </submittedName>
</protein>
<accession>A0ABV0BJ07</accession>
<sequence>MMSSAPPSETTNGAFKKLFSFISKRKQKPARIRLDKETRRTLEAPAQLFIWQDDGTSNEGITYPSLREAIRQAPDDTDSRSFIVAENGHILRPFQIAKIKKHLAENV</sequence>
<dbReference type="RefSeq" id="WP_346336203.1">
    <property type="nucleotide sequence ID" value="NZ_JBBYXI010000001.1"/>
</dbReference>
<comment type="caution">
    <text evidence="1">The sequence shown here is derived from an EMBL/GenBank/DDBJ whole genome shotgun (WGS) entry which is preliminary data.</text>
</comment>
<dbReference type="Proteomes" id="UP001418637">
    <property type="component" value="Unassembled WGS sequence"/>
</dbReference>
<gene>
    <name evidence="1" type="ORF">WJT86_04090</name>
</gene>
<dbReference type="EMBL" id="JBBYXI010000001">
    <property type="protein sequence ID" value="MEN3930241.1"/>
    <property type="molecule type" value="Genomic_DNA"/>
</dbReference>
<keyword evidence="2" id="KW-1185">Reference proteome</keyword>
<reference evidence="1 2" key="1">
    <citation type="submission" date="2024-04" db="EMBL/GenBank/DDBJ databases">
        <title>A novel species isolated from cricket.</title>
        <authorList>
            <person name="Wang H.-C."/>
        </authorList>
    </citation>
    <scope>NUCLEOTIDE SEQUENCE [LARGE SCALE GENOMIC DNA]</scope>
    <source>
        <strain evidence="1 2">WL0021</strain>
    </source>
</reference>
<proteinExistence type="predicted"/>
<evidence type="ECO:0000313" key="2">
    <source>
        <dbReference type="Proteomes" id="UP001418637"/>
    </source>
</evidence>
<organism evidence="1 2">
    <name type="scientific">Hohaiivirga grylli</name>
    <dbReference type="NCBI Taxonomy" id="3133970"/>
    <lineage>
        <taxon>Bacteria</taxon>
        <taxon>Pseudomonadati</taxon>
        <taxon>Pseudomonadota</taxon>
        <taxon>Alphaproteobacteria</taxon>
        <taxon>Hyphomicrobiales</taxon>
        <taxon>Methylobacteriaceae</taxon>
        <taxon>Hohaiivirga</taxon>
    </lineage>
</organism>
<evidence type="ECO:0000313" key="1">
    <source>
        <dbReference type="EMBL" id="MEN3930241.1"/>
    </source>
</evidence>